<feature type="coiled-coil region" evidence="14">
    <location>
        <begin position="2416"/>
        <end position="2478"/>
    </location>
</feature>
<dbReference type="InterPro" id="IPR035706">
    <property type="entry name" value="AAA_9"/>
</dbReference>
<dbReference type="Gene3D" id="3.10.490.20">
    <property type="match status" value="1"/>
</dbReference>
<keyword evidence="13" id="KW-0966">Cell projection</keyword>
<keyword evidence="7" id="KW-0067">ATP-binding</keyword>
<evidence type="ECO:0000256" key="6">
    <source>
        <dbReference type="ARBA" id="ARBA00022741"/>
    </source>
</evidence>
<dbReference type="Pfam" id="PF03028">
    <property type="entry name" value="Dynein_heavy"/>
    <property type="match status" value="1"/>
</dbReference>
<dbReference type="Gene3D" id="1.10.8.1220">
    <property type="match status" value="1"/>
</dbReference>
<dbReference type="GO" id="GO:0005930">
    <property type="term" value="C:axoneme"/>
    <property type="evidence" value="ECO:0007669"/>
    <property type="project" value="UniProtKB-SubCell"/>
</dbReference>
<sequence length="3633" mass="424169">MYENNQITLKPNIKDLFYVFHDILSNIENVAQELVPFEKCFNIKTNHEYIKIKLPQWFVESSYNKLQVRLENMFQPIMNDLATIIDQFGIICDGTNVKETIQLLISQKLDFDVCLIEIKKYNMYRDAAKSMVKNMYYDIGQLNQEPVKEALIKYCSEIIDIFTKELVNYHLTYNQLICSEFENLKAKALNVPKDAKRLTELIDYMLHDSKVLVKGLKERIYKSTEMLSILLEITTLTNDHMRINKDTIRWLNLIQPIFAQSNIICEAIKSDFEDDLQKRINTLNVEVDNLFPYLIILDNMDDIKKVQENSEHYDDLIRKVKEIEDEVITINAEESSFKFPETEFPRVVELKEIVNPFYCLVNVICQWQRDKSIWLNGPFEYLNPDVIKEKTADYFTKITEMNKQFKSQIKMDVTSNKSFKFSGITDDPDPMQQPAPLKLSWQALNDIQQFKVYIPLVMCVCNPALKQQHWKEMSIISQFDLTPNAGTTLQKIINFNLIENIKKYEIISTKATKELYLYQQLSEMQQMWYTISFEIVYSNKTKLFEFKKQDDIDSLLEDHFVKIEEMRASHFVESISSPLRDFHFSLKKIQEIIILWFEIQKYKSSVSSIFYCQATETYLSQENSLYREVNKILENIQNRISENATFYTIQNDFDILNNLYDANIKMDQIIKSVHNYLDGKRLEFERFFFLSNIEIQNILFELDNTDKLQICLQKCFPGIKKLRFDKTYNIYSILGDCNENLQLNTNIRIIFNGEQEWLCTLQKVLKNIICENLQQCYLHFEEKDVCDWITNVPSMVIICISRIYWTSLIQSCYSPFNLLLLKTVYKKYLELFTSLSNQVKNNIMHQERKLLMSLIIITANHEEIIKLLIENNVNSSTDFNWLAQMRYYWTESDIKISLCNATVNYGYEYNYYQQHLVNTPLTDRCVRTLMEAYNYHLYGTIIGSVATGKTETIKYLINSLAMPYYILNMNERFTYKFILYVLKGLISCGTWICFKNLDKLKLSVLSAVTQTIVNVHQITSTNLKSVMFEGTKLNLNPNGNICIIMNVQHTKYYELPDNLKILFRTISIIKPDLSQIIEIELLASGFCNGRELAAKLIVIYKLLSEQLLDRPHYKFNMCSLKTIIKTARMLKIHFQTEDENVLLLRSVIDIILPIFCSEDMIIFQNIIHNIFPCIKLPSLNYDAVLMALENVCKSRSLHFHEILKLKSLQIFELMHVQHAIILVGGPLTGKTEMLQILADTFLLLHKWKDNNGAKVTLEIINPGVINNNQLFGQYKRELSLWEDGLCSKIFRTFATDTSSDKKWLIFDGSLSDVWVENLYTVIDSNKLLHLISGERILMTQTMSIIFETINLVNVSPVIVSHCGMIYIEPQSIGWKPYILSHISKNQMYNKYEKIMYSLLSWSLDACLQFVRLNCSMTINVGELHLVTSTLSLFEMYLIEACNEQLERKENLDHFVIWSQAALMLSLVWVLGGNSCTAFQIKFNEFCIALWNDAHKKYPRPPEIKNYDIALPTEGLIQDNLYIFKGVGNWKHYNDLLKVEIITDMCNFDQKYVPTLNSVKYSHLFLTHIKYCKPFLICSNTTTGKTVFLQNLLKNKLSKHKYLTNTFNFSSLRTAEKAKYLFLSYLSRIKKKYYTLPEDKYCLNLIDDLNLNTDTNIDSKSVLELIRQYFNYGYWYDTKILEKIFITNISFLLTITTGHDKHNICPRFMRHFNVYTFPELTTDNIYKIFSNMLLTNLKNNLFSTDVLNNVTSITNATIDVYNSIFNTLRPIPAKVQYLFNIRDIYRVISGCSLIQKESVDTKIIFIRLWVHETLRVFGDRISDDDDKEILYQSIKEAVNKYFKDPFESAFDHLSKFDNKITKDSLKYLLFCNFIEMEKTSPKYKKYEEISSMEILKDTIMSYMKYYNNTNNEKIDIVITQQILMNLVQICRILAMPSGNAIIISTVRSGKRSITKLASYIQLEQKFFEPTMDSYYNFNVWREDLKEILRICGESQKNCTFYLTDRQMKNIFLQDINCLLNTGEIPDLFSSEEKLSIIAATRIHAQKGDPNAEINISAVMDYFVQQCKNNLHFVLGFSPINNTMRKYFYLYPNLIKYCTINYYDTWPEDALVEIARIHIKTIDIPENIKDSVIKACINFHNDAKINSMMYLKDNGIPMYVTNSAFLHNVKLYTHLMTKKQKEIITTRNRYMTSLEQLEIAAKQVEKMSMTLTILKPELELSAQRTIKTMREVENENLTVEKATILIKKEEGIANKKAEIAGALKSECETDLAVAIPILEDAVLALNTLKPTDITLVKAMKNPPDTVKLVMAAVCVMLGIAPDRVVDPISGKKITDYWGPSKRILGDMNFLQNLKDYNKDNIPSMVIQIVKNVYMTDKNFVPHIVAKASSAAEGLCKWVRAMVSYNEIAKVVAPKKEKLATAQKECDEAEAFLNEKRQTLSNLNIKLATLNNSLQDTLQKKLKLEEEVSNCTKKLQKAESLIASLGSEKERWLQFVYNLQLNYDNLAGDMILSSGIIAYMAPYNIKCRDKMIEKWIKLLQILKLPYSKSYDFVNILGVEFKISSWYLSGLSKNRFSTENAIIMENSKLWPLFIDSQNQANNWIKEIEKKNGLKVVKFTDSDYISIIQYNIENGNPILLENIGEELEVAIDSLLLKNIYKNGDDWYLKIGRTITKYSLNFRLYITTRLPNPHYLPHVYNKLIVIDFSLSCEALQDKLLDIIIGKERLDLQEQFENIWIEDAINREALKSHEDKILNTLSSTSTNIIEDEKAIQILDSSKTLSLEIIRKQEQAEKMKNKINMVRSTYMQYTNFCAGLFTTLNALSNLNHMYRFSFKWFIQLFTRSIQGSNKNIPLEKRLKLLKYSFTQNLHSSVRRSLFEKHKLVYSFLLCSKILLDNKQTTEKEINFFSVRDIKYPNISNLYKAPIWLSTKLWNKICYINDNLPNFHGLAQDISSNDVAWKIYWTSDHLETQTLPDPWNETLGPFQNLILAKIAKPDKIIYHIIYFVENYLGKMFNFSSEYSMSQSYAESSCLHPLLFILPTYSLPLSFLSAYASTIGYSSKYISLSMEDTQQKKAEILIKKAQKDGGWIFLQNCHLAVPWLFQLEKICENFNASNTSLTFRLWLSSYSINEFPISILQNSVKITIDDPINIKENLLRSFQSKSIKNKNIFDCCPGKEKIFIKFLYELCFFHTVVKEKNNFGLQGWNIPYDFDYFDFETSIMQLQNLINKHEDISIEAISYFIGECNYGGKIMNKYDQRCINYLLNYYCNDNITYSQYFFSNNPKYLLPRKCEYNEIIKHIQNMSINHSAEVFGTDENAIAFRDVKESTEFLTYMSLMSSMTSSKIDEFIEADKLTIINNIEAEISNICIVENVENIYHSTLSNPLNIVLIYEIELLNKTLIEMRKTLTDLRSAFNGDIILSNYLEELWKLIYNGQIPYIWKKVANNMEAINLSEFISYLVKKRNLIKDWIENERPYLIHFGALSYCKMFLSVSKLMFSRKHNVPIKKIYSDLKILTIYEPSKIEQKFNDNFFIYGLYLIGAQWDSEKMTLTNSVPGMYRYDMPIICLKFVTKEIILQNVYKCPVYTICVENNIKKSNANFTRSNQMRSLHIHIMTVPLKTNICVAHWIRRGTALYC</sequence>
<evidence type="ECO:0000256" key="13">
    <source>
        <dbReference type="ARBA" id="ARBA00023273"/>
    </source>
</evidence>
<keyword evidence="6" id="KW-0547">Nucleotide-binding</keyword>
<evidence type="ECO:0000256" key="1">
    <source>
        <dbReference type="ARBA" id="ARBA00004430"/>
    </source>
</evidence>
<evidence type="ECO:0000259" key="17">
    <source>
        <dbReference type="Pfam" id="PF12774"/>
    </source>
</evidence>
<feature type="domain" description="Dynein heavy chain 3 AAA+ lid" evidence="22">
    <location>
        <begin position="1755"/>
        <end position="1843"/>
    </location>
</feature>
<evidence type="ECO:0000256" key="10">
    <source>
        <dbReference type="ARBA" id="ARBA00023069"/>
    </source>
</evidence>
<dbReference type="InterPro" id="IPR041589">
    <property type="entry name" value="DNAH3_AAA_lid_1"/>
</dbReference>
<dbReference type="FunFam" id="1.20.920.20:FF:000006">
    <property type="entry name" value="Dynein, axonemal, heavy chain 6"/>
    <property type="match status" value="1"/>
</dbReference>
<keyword evidence="3" id="KW-0963">Cytoplasm</keyword>
<dbReference type="Gene3D" id="1.20.1270.280">
    <property type="match status" value="1"/>
</dbReference>
<dbReference type="Pfam" id="PF12774">
    <property type="entry name" value="AAA_6"/>
    <property type="match status" value="1"/>
</dbReference>
<dbReference type="InterPro" id="IPR035699">
    <property type="entry name" value="AAA_6"/>
</dbReference>
<evidence type="ECO:0000259" key="22">
    <source>
        <dbReference type="Pfam" id="PF17857"/>
    </source>
</evidence>
<feature type="domain" description="Dynein heavy chain region D6 P-loop" evidence="15">
    <location>
        <begin position="3028"/>
        <end position="3141"/>
    </location>
</feature>
<dbReference type="InterPro" id="IPR013602">
    <property type="entry name" value="Dynein_heavy_linker"/>
</dbReference>
<dbReference type="InterPro" id="IPR026983">
    <property type="entry name" value="DHC"/>
</dbReference>
<evidence type="ECO:0000259" key="18">
    <source>
        <dbReference type="Pfam" id="PF12777"/>
    </source>
</evidence>
<dbReference type="Pfam" id="PF18198">
    <property type="entry name" value="AAA_lid_11"/>
    <property type="match status" value="1"/>
</dbReference>
<evidence type="ECO:0000256" key="8">
    <source>
        <dbReference type="ARBA" id="ARBA00023017"/>
    </source>
</evidence>
<feature type="domain" description="Dynein heavy chain linker" evidence="16">
    <location>
        <begin position="349"/>
        <end position="776"/>
    </location>
</feature>
<evidence type="ECO:0008006" key="27">
    <source>
        <dbReference type="Google" id="ProtNLM"/>
    </source>
</evidence>
<feature type="domain" description="Dynein heavy chain hydrolytic ATP-binding dynein motor region" evidence="17">
    <location>
        <begin position="905"/>
        <end position="1231"/>
    </location>
</feature>
<evidence type="ECO:0000256" key="7">
    <source>
        <dbReference type="ARBA" id="ARBA00022840"/>
    </source>
</evidence>
<evidence type="ECO:0000256" key="5">
    <source>
        <dbReference type="ARBA" id="ARBA00022737"/>
    </source>
</evidence>
<evidence type="ECO:0000256" key="9">
    <source>
        <dbReference type="ARBA" id="ARBA00023054"/>
    </source>
</evidence>
<dbReference type="InterPro" id="IPR042222">
    <property type="entry name" value="Dynein_2_N"/>
</dbReference>
<evidence type="ECO:0000313" key="26">
    <source>
        <dbReference type="Proteomes" id="UP001607303"/>
    </source>
</evidence>
<dbReference type="Gene3D" id="1.20.140.100">
    <property type="entry name" value="Dynein heavy chain, N-terminal domain 2"/>
    <property type="match status" value="1"/>
</dbReference>
<feature type="domain" description="Dynein heavy chain ATP-binding dynein motor region" evidence="20">
    <location>
        <begin position="2561"/>
        <end position="2781"/>
    </location>
</feature>
<evidence type="ECO:0000259" key="20">
    <source>
        <dbReference type="Pfam" id="PF12781"/>
    </source>
</evidence>
<keyword evidence="5" id="KW-0677">Repeat</keyword>
<dbReference type="Pfam" id="PF12775">
    <property type="entry name" value="AAA_7"/>
    <property type="match status" value="1"/>
</dbReference>
<feature type="coiled-coil region" evidence="14">
    <location>
        <begin position="306"/>
        <end position="333"/>
    </location>
</feature>
<dbReference type="Gene3D" id="1.20.58.1120">
    <property type="match status" value="1"/>
</dbReference>
<evidence type="ECO:0000259" key="16">
    <source>
        <dbReference type="Pfam" id="PF08393"/>
    </source>
</evidence>
<proteinExistence type="inferred from homology"/>
<dbReference type="PANTHER" id="PTHR22878:SF70">
    <property type="entry name" value="DYNEIN HEAVY CHAIN 2, AXONEMAL"/>
    <property type="match status" value="1"/>
</dbReference>
<dbReference type="Gene3D" id="1.10.8.720">
    <property type="entry name" value="Region D6 of dynein motor"/>
    <property type="match status" value="1"/>
</dbReference>
<evidence type="ECO:0000259" key="15">
    <source>
        <dbReference type="Pfam" id="PF03028"/>
    </source>
</evidence>
<comment type="caution">
    <text evidence="25">The sequence shown here is derived from an EMBL/GenBank/DDBJ whole genome shotgun (WGS) entry which is preliminary data.</text>
</comment>
<comment type="subcellular location">
    <subcellularLocation>
        <location evidence="1">Cytoplasm</location>
        <location evidence="1">Cytoskeleton</location>
        <location evidence="1">Cilium axoneme</location>
    </subcellularLocation>
</comment>
<keyword evidence="26" id="KW-1185">Reference proteome</keyword>
<organism evidence="25 26">
    <name type="scientific">Vespula maculifrons</name>
    <name type="common">Eastern yellow jacket</name>
    <name type="synonym">Wasp</name>
    <dbReference type="NCBI Taxonomy" id="7453"/>
    <lineage>
        <taxon>Eukaryota</taxon>
        <taxon>Metazoa</taxon>
        <taxon>Ecdysozoa</taxon>
        <taxon>Arthropoda</taxon>
        <taxon>Hexapoda</taxon>
        <taxon>Insecta</taxon>
        <taxon>Pterygota</taxon>
        <taxon>Neoptera</taxon>
        <taxon>Endopterygota</taxon>
        <taxon>Hymenoptera</taxon>
        <taxon>Apocrita</taxon>
        <taxon>Aculeata</taxon>
        <taxon>Vespoidea</taxon>
        <taxon>Vespidae</taxon>
        <taxon>Vespinae</taxon>
        <taxon>Vespula</taxon>
    </lineage>
</organism>
<evidence type="ECO:0000256" key="4">
    <source>
        <dbReference type="ARBA" id="ARBA00022701"/>
    </source>
</evidence>
<dbReference type="InterPro" id="IPR043157">
    <property type="entry name" value="Dynein_AAA1S"/>
</dbReference>
<dbReference type="EMBL" id="JAYRBN010000115">
    <property type="protein sequence ID" value="KAL2723156.1"/>
    <property type="molecule type" value="Genomic_DNA"/>
</dbReference>
<keyword evidence="8" id="KW-0243">Dynein</keyword>
<dbReference type="InterPro" id="IPR024743">
    <property type="entry name" value="Dynein_HC_stalk"/>
</dbReference>
<protein>
    <recommendedName>
        <fullName evidence="27">Dynein heavy chain 7, axonemal</fullName>
    </recommendedName>
</protein>
<dbReference type="PANTHER" id="PTHR22878">
    <property type="entry name" value="DYNEIN HEAVY CHAIN 6, AXONEMAL-LIKE-RELATED"/>
    <property type="match status" value="1"/>
</dbReference>
<accession>A0ABD2ARX8</accession>
<evidence type="ECO:0000313" key="25">
    <source>
        <dbReference type="EMBL" id="KAL2723156.1"/>
    </source>
</evidence>
<dbReference type="FunFam" id="1.20.920.30:FF:000002">
    <property type="entry name" value="Dynein axonemal heavy chain 3"/>
    <property type="match status" value="1"/>
</dbReference>
<keyword evidence="9 14" id="KW-0175">Coiled coil</keyword>
<evidence type="ECO:0000259" key="19">
    <source>
        <dbReference type="Pfam" id="PF12780"/>
    </source>
</evidence>
<dbReference type="Gene3D" id="3.40.50.300">
    <property type="entry name" value="P-loop containing nucleotide triphosphate hydrolases"/>
    <property type="match status" value="5"/>
</dbReference>
<evidence type="ECO:0000259" key="23">
    <source>
        <dbReference type="Pfam" id="PF18198"/>
    </source>
</evidence>
<dbReference type="Pfam" id="PF12781">
    <property type="entry name" value="AAA_9"/>
    <property type="match status" value="1"/>
</dbReference>
<feature type="domain" description="Dynein heavy chain C-terminal" evidence="24">
    <location>
        <begin position="3347"/>
        <end position="3633"/>
    </location>
</feature>
<dbReference type="SUPFAM" id="SSF52540">
    <property type="entry name" value="P-loop containing nucleoside triphosphate hydrolases"/>
    <property type="match status" value="4"/>
</dbReference>
<dbReference type="Pfam" id="PF12780">
    <property type="entry name" value="AAA_8"/>
    <property type="match status" value="1"/>
</dbReference>
<dbReference type="InterPro" id="IPR024317">
    <property type="entry name" value="Dynein_heavy_chain_D4_dom"/>
</dbReference>
<gene>
    <name evidence="25" type="ORF">V1477_019747</name>
</gene>
<feature type="domain" description="Dynein heavy chain coiled coil stalk" evidence="18">
    <location>
        <begin position="2190"/>
        <end position="2532"/>
    </location>
</feature>
<dbReference type="Gene3D" id="1.20.920.20">
    <property type="match status" value="1"/>
</dbReference>
<dbReference type="Pfam" id="PF18199">
    <property type="entry name" value="Dynein_C"/>
    <property type="match status" value="1"/>
</dbReference>
<dbReference type="Gene3D" id="1.10.8.710">
    <property type="match status" value="1"/>
</dbReference>
<evidence type="ECO:0000256" key="12">
    <source>
        <dbReference type="ARBA" id="ARBA00023212"/>
    </source>
</evidence>
<feature type="domain" description="Dynein heavy chain AAA lid" evidence="23">
    <location>
        <begin position="3179"/>
        <end position="3315"/>
    </location>
</feature>
<dbReference type="Pfam" id="PF17857">
    <property type="entry name" value="AAA_lid_1"/>
    <property type="match status" value="1"/>
</dbReference>
<keyword evidence="10" id="KW-0969">Cilium</keyword>
<dbReference type="InterPro" id="IPR042219">
    <property type="entry name" value="AAA_lid_11_sf"/>
</dbReference>
<name>A0ABD2ARX8_VESMC</name>
<dbReference type="InterPro" id="IPR041466">
    <property type="entry name" value="Dynein_AAA5_ext"/>
</dbReference>
<dbReference type="InterPro" id="IPR041228">
    <property type="entry name" value="Dynein_C"/>
</dbReference>
<evidence type="ECO:0000256" key="3">
    <source>
        <dbReference type="ARBA" id="ARBA00022490"/>
    </source>
</evidence>
<reference evidence="25 26" key="1">
    <citation type="journal article" date="2024" name="Ann. Entomol. Soc. Am.">
        <title>Genomic analyses of the southern and eastern yellowjacket wasps (Hymenoptera: Vespidae) reveal evolutionary signatures of social life.</title>
        <authorList>
            <person name="Catto M.A."/>
            <person name="Caine P.B."/>
            <person name="Orr S.E."/>
            <person name="Hunt B.G."/>
            <person name="Goodisman M.A.D."/>
        </authorList>
    </citation>
    <scope>NUCLEOTIDE SEQUENCE [LARGE SCALE GENOMIC DNA]</scope>
    <source>
        <strain evidence="25">232</strain>
        <tissue evidence="25">Head and thorax</tissue>
    </source>
</reference>
<dbReference type="GO" id="GO:0030286">
    <property type="term" value="C:dynein complex"/>
    <property type="evidence" value="ECO:0007669"/>
    <property type="project" value="UniProtKB-KW"/>
</dbReference>
<dbReference type="InterPro" id="IPR043160">
    <property type="entry name" value="Dynein_C_barrel"/>
</dbReference>
<evidence type="ECO:0000259" key="21">
    <source>
        <dbReference type="Pfam" id="PF17852"/>
    </source>
</evidence>
<evidence type="ECO:0000256" key="14">
    <source>
        <dbReference type="SAM" id="Coils"/>
    </source>
</evidence>
<dbReference type="GO" id="GO:0005874">
    <property type="term" value="C:microtubule"/>
    <property type="evidence" value="ECO:0007669"/>
    <property type="project" value="UniProtKB-KW"/>
</dbReference>
<keyword evidence="12" id="KW-0206">Cytoskeleton</keyword>
<dbReference type="Gene3D" id="1.10.287.2620">
    <property type="match status" value="1"/>
</dbReference>
<dbReference type="InterPro" id="IPR027417">
    <property type="entry name" value="P-loop_NTPase"/>
</dbReference>
<dbReference type="FunFam" id="3.40.50.300:FF:000049">
    <property type="entry name" value="Dynein, axonemal, heavy chain 5"/>
    <property type="match status" value="1"/>
</dbReference>
<comment type="similarity">
    <text evidence="2">Belongs to the dynein heavy chain family.</text>
</comment>
<evidence type="ECO:0000256" key="11">
    <source>
        <dbReference type="ARBA" id="ARBA00023175"/>
    </source>
</evidence>
<keyword evidence="11" id="KW-0505">Motor protein</keyword>
<dbReference type="Pfam" id="PF17852">
    <property type="entry name" value="Dynein_AAA_lid"/>
    <property type="match status" value="1"/>
</dbReference>
<dbReference type="Proteomes" id="UP001607303">
    <property type="component" value="Unassembled WGS sequence"/>
</dbReference>
<dbReference type="Gene3D" id="3.20.180.20">
    <property type="entry name" value="Dynein heavy chain, N-terminal domain 2"/>
    <property type="match status" value="1"/>
</dbReference>
<dbReference type="GO" id="GO:0005524">
    <property type="term" value="F:ATP binding"/>
    <property type="evidence" value="ECO:0007669"/>
    <property type="project" value="UniProtKB-KW"/>
</dbReference>
<evidence type="ECO:0000256" key="2">
    <source>
        <dbReference type="ARBA" id="ARBA00008887"/>
    </source>
</evidence>
<dbReference type="Gene3D" id="6.10.140.1060">
    <property type="match status" value="1"/>
</dbReference>
<feature type="domain" description="Dynein heavy chain AAA module D4" evidence="19">
    <location>
        <begin position="1913"/>
        <end position="2173"/>
    </location>
</feature>
<dbReference type="InterPro" id="IPR041658">
    <property type="entry name" value="AAA_lid_11"/>
</dbReference>
<dbReference type="Pfam" id="PF08393">
    <property type="entry name" value="DHC_N2"/>
    <property type="match status" value="1"/>
</dbReference>
<dbReference type="Gene3D" id="1.20.920.30">
    <property type="match status" value="1"/>
</dbReference>
<feature type="domain" description="Dynein heavy chain AAA 5 extension" evidence="21">
    <location>
        <begin position="1396"/>
        <end position="1534"/>
    </location>
</feature>
<dbReference type="InterPro" id="IPR004273">
    <property type="entry name" value="Dynein_heavy_D6_P-loop"/>
</dbReference>
<dbReference type="InterPro" id="IPR042228">
    <property type="entry name" value="Dynein_linker_3"/>
</dbReference>
<dbReference type="Pfam" id="PF12777">
    <property type="entry name" value="MT"/>
    <property type="match status" value="1"/>
</dbReference>
<keyword evidence="4" id="KW-0493">Microtubule</keyword>
<evidence type="ECO:0000259" key="24">
    <source>
        <dbReference type="Pfam" id="PF18199"/>
    </source>
</evidence>